<keyword evidence="2" id="KW-1185">Reference proteome</keyword>
<dbReference type="RefSeq" id="WP_128490270.1">
    <property type="nucleotide sequence ID" value="NZ_JBHLXB010000023.1"/>
</dbReference>
<dbReference type="EMBL" id="SBLC01000027">
    <property type="protein sequence ID" value="RWY39086.1"/>
    <property type="molecule type" value="Genomic_DNA"/>
</dbReference>
<comment type="caution">
    <text evidence="1">The sequence shown here is derived from an EMBL/GenBank/DDBJ whole genome shotgun (WGS) entry which is preliminary data.</text>
</comment>
<sequence>MRNAPSPGLVILTVFIGLHVAGSVFAETPILDDLPPGKTGVLESPVGTYEFTTTVCGIFLEDNFEDIEIMGPGTAPDGENFYFELSSTGNSMTISIGSGGPFDSSDRQLQAGQHVSEPFTVETSGEFISVPHITLVDEVGWRIIGDASLRINCGE</sequence>
<dbReference type="AlphaFoldDB" id="A0A3S3UCI2"/>
<organism evidence="1 2">
    <name type="scientific">Falsigemmobacter intermedius</name>
    <dbReference type="NCBI Taxonomy" id="1553448"/>
    <lineage>
        <taxon>Bacteria</taxon>
        <taxon>Pseudomonadati</taxon>
        <taxon>Pseudomonadota</taxon>
        <taxon>Alphaproteobacteria</taxon>
        <taxon>Rhodobacterales</taxon>
        <taxon>Paracoccaceae</taxon>
        <taxon>Falsigemmobacter</taxon>
    </lineage>
</organism>
<protein>
    <submittedName>
        <fullName evidence="1">Uncharacterized protein</fullName>
    </submittedName>
</protein>
<accession>A0A3S3UCI2</accession>
<evidence type="ECO:0000313" key="2">
    <source>
        <dbReference type="Proteomes" id="UP000287168"/>
    </source>
</evidence>
<evidence type="ECO:0000313" key="1">
    <source>
        <dbReference type="EMBL" id="RWY39086.1"/>
    </source>
</evidence>
<dbReference type="OrthoDB" id="8449015at2"/>
<reference evidence="1 2" key="1">
    <citation type="journal article" date="2015" name="Int. J. Syst. Evol. Microbiol.">
        <title>Gemmobacter intermedius sp. nov., isolated from a white stork (Ciconia ciconia).</title>
        <authorList>
            <person name="Kampfer P."/>
            <person name="Jerzak L."/>
            <person name="Wilharm G."/>
            <person name="Golke J."/>
            <person name="Busse H.J."/>
            <person name="Glaeser S.P."/>
        </authorList>
    </citation>
    <scope>NUCLEOTIDE SEQUENCE [LARGE SCALE GENOMIC DNA]</scope>
    <source>
        <strain evidence="1 2">119/4</strain>
    </source>
</reference>
<proteinExistence type="predicted"/>
<gene>
    <name evidence="1" type="ORF">EP867_14835</name>
</gene>
<name>A0A3S3UCI2_9RHOB</name>
<dbReference type="Proteomes" id="UP000287168">
    <property type="component" value="Unassembled WGS sequence"/>
</dbReference>